<sequence>MSHALAACDDADPDASLAHILSLMQSVEGPWAIAYFQAHSFLLSSAAALDPARPNPRDDHGFWEEVPADGVRCLQFGRDELTVGDVFVSTRSRPRSNASMILQANDAALPMKAQFGKLNSFIPDASDLGKYNLDDPAVSLPPVDATPGMVDAVERVREALDEAVKRRVESIPAPV</sequence>
<accession>A0A4V1IQN7</accession>
<dbReference type="OrthoDB" id="10252281at2759"/>
<name>A0A4V1IQN7_9FUNG</name>
<evidence type="ECO:0000313" key="2">
    <source>
        <dbReference type="Proteomes" id="UP000269721"/>
    </source>
</evidence>
<gene>
    <name evidence="1" type="ORF">BDK51DRAFT_36512</name>
</gene>
<dbReference type="AlphaFoldDB" id="A0A4V1IQN7"/>
<reference evidence="2" key="1">
    <citation type="journal article" date="2018" name="Nat. Microbiol.">
        <title>Leveraging single-cell genomics to expand the fungal tree of life.</title>
        <authorList>
            <person name="Ahrendt S.R."/>
            <person name="Quandt C.A."/>
            <person name="Ciobanu D."/>
            <person name="Clum A."/>
            <person name="Salamov A."/>
            <person name="Andreopoulos B."/>
            <person name="Cheng J.F."/>
            <person name="Woyke T."/>
            <person name="Pelin A."/>
            <person name="Henrissat B."/>
            <person name="Reynolds N.K."/>
            <person name="Benny G.L."/>
            <person name="Smith M.E."/>
            <person name="James T.Y."/>
            <person name="Grigoriev I.V."/>
        </authorList>
    </citation>
    <scope>NUCLEOTIDE SEQUENCE [LARGE SCALE GENOMIC DNA]</scope>
</reference>
<proteinExistence type="predicted"/>
<dbReference type="Proteomes" id="UP000269721">
    <property type="component" value="Unassembled WGS sequence"/>
</dbReference>
<evidence type="ECO:0000313" key="1">
    <source>
        <dbReference type="EMBL" id="RKO87197.1"/>
    </source>
</evidence>
<keyword evidence="2" id="KW-1185">Reference proteome</keyword>
<organism evidence="1 2">
    <name type="scientific">Blyttiomyces helicus</name>
    <dbReference type="NCBI Taxonomy" id="388810"/>
    <lineage>
        <taxon>Eukaryota</taxon>
        <taxon>Fungi</taxon>
        <taxon>Fungi incertae sedis</taxon>
        <taxon>Chytridiomycota</taxon>
        <taxon>Chytridiomycota incertae sedis</taxon>
        <taxon>Chytridiomycetes</taxon>
        <taxon>Chytridiomycetes incertae sedis</taxon>
        <taxon>Blyttiomyces</taxon>
    </lineage>
</organism>
<protein>
    <submittedName>
        <fullName evidence="1">Uncharacterized protein</fullName>
    </submittedName>
</protein>
<dbReference type="EMBL" id="KZ997603">
    <property type="protein sequence ID" value="RKO87197.1"/>
    <property type="molecule type" value="Genomic_DNA"/>
</dbReference>